<evidence type="ECO:0000313" key="1">
    <source>
        <dbReference type="EMBL" id="KAK9532424.1"/>
    </source>
</evidence>
<dbReference type="EMBL" id="JBCEZU010000078">
    <property type="protein sequence ID" value="KAK9532424.1"/>
    <property type="molecule type" value="Genomic_DNA"/>
</dbReference>
<name>A0AAW1FC69_ZOAVI</name>
<sequence>MERLHLVAPHSAVHPPTPNQGFWLRLLAVLTARTGFTLRPFVAPPTDLPLSLLWESLVIATGLNPAVAHLCEHDVLYFRHRHTGSSNSLLP</sequence>
<protein>
    <submittedName>
        <fullName evidence="1">Uncharacterized protein</fullName>
    </submittedName>
</protein>
<accession>A0AAW1FC69</accession>
<evidence type="ECO:0000313" key="2">
    <source>
        <dbReference type="Proteomes" id="UP001488805"/>
    </source>
</evidence>
<proteinExistence type="predicted"/>
<organism evidence="1 2">
    <name type="scientific">Zoarces viviparus</name>
    <name type="common">Viviparous eelpout</name>
    <name type="synonym">Blennius viviparus</name>
    <dbReference type="NCBI Taxonomy" id="48416"/>
    <lineage>
        <taxon>Eukaryota</taxon>
        <taxon>Metazoa</taxon>
        <taxon>Chordata</taxon>
        <taxon>Craniata</taxon>
        <taxon>Vertebrata</taxon>
        <taxon>Euteleostomi</taxon>
        <taxon>Actinopterygii</taxon>
        <taxon>Neopterygii</taxon>
        <taxon>Teleostei</taxon>
        <taxon>Neoteleostei</taxon>
        <taxon>Acanthomorphata</taxon>
        <taxon>Eupercaria</taxon>
        <taxon>Perciformes</taxon>
        <taxon>Cottioidei</taxon>
        <taxon>Zoarcales</taxon>
        <taxon>Zoarcidae</taxon>
        <taxon>Zoarcinae</taxon>
        <taxon>Zoarces</taxon>
    </lineage>
</organism>
<gene>
    <name evidence="1" type="ORF">VZT92_009806</name>
</gene>
<dbReference type="AlphaFoldDB" id="A0AAW1FC69"/>
<dbReference type="Proteomes" id="UP001488805">
    <property type="component" value="Unassembled WGS sequence"/>
</dbReference>
<comment type="caution">
    <text evidence="1">The sequence shown here is derived from an EMBL/GenBank/DDBJ whole genome shotgun (WGS) entry which is preliminary data.</text>
</comment>
<keyword evidence="2" id="KW-1185">Reference proteome</keyword>
<reference evidence="1 2" key="1">
    <citation type="journal article" date="2024" name="Genome Biol. Evol.">
        <title>Chromosome-level genome assembly of the viviparous eelpout Zoarces viviparus.</title>
        <authorList>
            <person name="Fuhrmann N."/>
            <person name="Brasseur M.V."/>
            <person name="Bakowski C.E."/>
            <person name="Podsiadlowski L."/>
            <person name="Prost S."/>
            <person name="Krehenwinkel H."/>
            <person name="Mayer C."/>
        </authorList>
    </citation>
    <scope>NUCLEOTIDE SEQUENCE [LARGE SCALE GENOMIC DNA]</scope>
    <source>
        <strain evidence="1">NO-MEL_2022_Ind0_liver</strain>
    </source>
</reference>